<evidence type="ECO:0000313" key="2">
    <source>
        <dbReference type="EMBL" id="MRD49095.1"/>
    </source>
</evidence>
<keyword evidence="3" id="KW-1185">Reference proteome</keyword>
<organism evidence="2 3">
    <name type="scientific">Caenimonas koreensis DSM 17982</name>
    <dbReference type="NCBI Taxonomy" id="1121255"/>
    <lineage>
        <taxon>Bacteria</taxon>
        <taxon>Pseudomonadati</taxon>
        <taxon>Pseudomonadota</taxon>
        <taxon>Betaproteobacteria</taxon>
        <taxon>Burkholderiales</taxon>
        <taxon>Comamonadaceae</taxon>
        <taxon>Caenimonas</taxon>
    </lineage>
</organism>
<dbReference type="Gene3D" id="3.20.20.70">
    <property type="entry name" value="Aldolase class I"/>
    <property type="match status" value="1"/>
</dbReference>
<gene>
    <name evidence="2" type="ORF">GHT07_17605</name>
</gene>
<dbReference type="Pfam" id="PF00701">
    <property type="entry name" value="DHDPS"/>
    <property type="match status" value="1"/>
</dbReference>
<dbReference type="PANTHER" id="PTHR12128:SF51">
    <property type="entry name" value="BLL4205 PROTEIN"/>
    <property type="match status" value="1"/>
</dbReference>
<dbReference type="InterPro" id="IPR013785">
    <property type="entry name" value="Aldolase_TIM"/>
</dbReference>
<proteinExistence type="predicted"/>
<dbReference type="Proteomes" id="UP000487350">
    <property type="component" value="Unassembled WGS sequence"/>
</dbReference>
<dbReference type="SUPFAM" id="SSF51569">
    <property type="entry name" value="Aldolase"/>
    <property type="match status" value="1"/>
</dbReference>
<comment type="caution">
    <text evidence="2">The sequence shown here is derived from an EMBL/GenBank/DDBJ whole genome shotgun (WGS) entry which is preliminary data.</text>
</comment>
<sequence>MHWSDIADDSLAVLRRGSVIPAHLLALDANRALDVQRQRAMTRYYLDAGAGGVAVGVHSTQFAIRDVSLYQPVLELAMETVRTWEPIGGKRALFMVAGLAGKTQQAVSEARIAQSLGYHAGLLSLAAMKGVSEDELITHCRAVAEVMPLVGFYLQPAVGGIHLPMSFWHRFAQIDNVIAIKMAPFNRYRTLDVIRGVIAAQAEDRVTLYTGNDDHIVLDLATPFTFMRGGQPVSVRIKGGLLGHWSVWTKRAVELLDRIHAAIDAGPLPPDLLALDAQVTDCNAALFDVAHDFHGCIAGCHEVLRRQGLLNGIWCLDPNEGLSPGQAAELSRVHDEYPHLVDDAFVRAHLGRWLA</sequence>
<keyword evidence="1" id="KW-0456">Lyase</keyword>
<dbReference type="GO" id="GO:0008840">
    <property type="term" value="F:4-hydroxy-tetrahydrodipicolinate synthase activity"/>
    <property type="evidence" value="ECO:0007669"/>
    <property type="project" value="TreeGrafter"/>
</dbReference>
<evidence type="ECO:0000313" key="3">
    <source>
        <dbReference type="Proteomes" id="UP000487350"/>
    </source>
</evidence>
<dbReference type="RefSeq" id="WP_153586404.1">
    <property type="nucleotide sequence ID" value="NZ_WJBU01000019.1"/>
</dbReference>
<evidence type="ECO:0000256" key="1">
    <source>
        <dbReference type="ARBA" id="ARBA00023239"/>
    </source>
</evidence>
<reference evidence="2 3" key="1">
    <citation type="submission" date="2019-11" db="EMBL/GenBank/DDBJ databases">
        <title>Caenimonas koreensis gen. nov., sp. nov., isolated from activated sludge.</title>
        <authorList>
            <person name="Seung H.R."/>
        </authorList>
    </citation>
    <scope>NUCLEOTIDE SEQUENCE [LARGE SCALE GENOMIC DNA]</scope>
    <source>
        <strain evidence="2 3">EMB320</strain>
    </source>
</reference>
<protein>
    <submittedName>
        <fullName evidence="2">Dihydrodipicolinate synthase family protein</fullName>
    </submittedName>
</protein>
<dbReference type="PANTHER" id="PTHR12128">
    <property type="entry name" value="DIHYDRODIPICOLINATE SYNTHASE"/>
    <property type="match status" value="1"/>
</dbReference>
<accession>A0A844AXJ5</accession>
<name>A0A844AXJ5_9BURK</name>
<dbReference type="OrthoDB" id="9770698at2"/>
<dbReference type="SMART" id="SM01130">
    <property type="entry name" value="DHDPS"/>
    <property type="match status" value="1"/>
</dbReference>
<dbReference type="EMBL" id="WJBU01000019">
    <property type="protein sequence ID" value="MRD49095.1"/>
    <property type="molecule type" value="Genomic_DNA"/>
</dbReference>
<dbReference type="InterPro" id="IPR002220">
    <property type="entry name" value="DapA-like"/>
</dbReference>
<dbReference type="AlphaFoldDB" id="A0A844AXJ5"/>